<feature type="short sequence motif" description="GXGXXG" evidence="4">
    <location>
        <begin position="50"/>
        <end position="55"/>
    </location>
</feature>
<evidence type="ECO:0000259" key="5">
    <source>
        <dbReference type="PROSITE" id="PS51635"/>
    </source>
</evidence>
<evidence type="ECO:0000256" key="1">
    <source>
        <dbReference type="ARBA" id="ARBA00022801"/>
    </source>
</evidence>
<keyword evidence="1 4" id="KW-0378">Hydrolase</keyword>
<comment type="caution">
    <text evidence="6">The sequence shown here is derived from an EMBL/GenBank/DDBJ whole genome shotgun (WGS) entry which is preliminary data.</text>
</comment>
<keyword evidence="3 4" id="KW-0443">Lipid metabolism</keyword>
<sequence>MVKSSSTGNAYFQLINYLQQINICIPSIYYNNCSRCLMAKKYYKILSIDGSGMKGIIPACFLKQFVKATGKEVHEYFDHVVGTSAGSIIASALLVPNAEGGAKYSASEVCSIFLDAKNWCQTSEEYKLESHDGLVAPKYETTNIHNTVKKIATDLKLSETLKPLSVLSYSLNNSAPHIWSTYSAKDNPDKDFYVRDAVEASIAYPTAFAPKKTVGPDDKIYYDVDGGVYAKNPALFTAADFLKHNSNFNASDLQIFSLGTGKEKSSNIMDKMSGYGENDWKIKQHLFLSLVQEAISSASEMEASEIFPHYHRLNPNLPESLSNMCNDSIDNKESLLKLSEDYFTQIKDQVMSIVKEMDGHETHNNFNTEL</sequence>
<dbReference type="PROSITE" id="PS51635">
    <property type="entry name" value="PNPLA"/>
    <property type="match status" value="1"/>
</dbReference>
<feature type="active site" description="Proton acceptor" evidence="4">
    <location>
        <position position="225"/>
    </location>
</feature>
<evidence type="ECO:0000313" key="7">
    <source>
        <dbReference type="Proteomes" id="UP000279470"/>
    </source>
</evidence>
<keyword evidence="2 4" id="KW-0442">Lipid degradation</keyword>
<name>A0A3R9ZR75_9RICK</name>
<dbReference type="InterPro" id="IPR002641">
    <property type="entry name" value="PNPLA_dom"/>
</dbReference>
<evidence type="ECO:0000256" key="3">
    <source>
        <dbReference type="ARBA" id="ARBA00023098"/>
    </source>
</evidence>
<dbReference type="Pfam" id="PF01734">
    <property type="entry name" value="Patatin"/>
    <property type="match status" value="1"/>
</dbReference>
<dbReference type="Proteomes" id="UP000279470">
    <property type="component" value="Unassembled WGS sequence"/>
</dbReference>
<organism evidence="6 7">
    <name type="scientific">Candidatus Aquarickettsia rohweri</name>
    <dbReference type="NCBI Taxonomy" id="2602574"/>
    <lineage>
        <taxon>Bacteria</taxon>
        <taxon>Pseudomonadati</taxon>
        <taxon>Pseudomonadota</taxon>
        <taxon>Alphaproteobacteria</taxon>
        <taxon>Rickettsiales</taxon>
        <taxon>Candidatus Midichloriaceae</taxon>
        <taxon>Candidatus Aquarickettsia</taxon>
    </lineage>
</organism>
<dbReference type="AlphaFoldDB" id="A0A3R9ZR75"/>
<feature type="domain" description="PNPLA" evidence="5">
    <location>
        <begin position="46"/>
        <end position="238"/>
    </location>
</feature>
<gene>
    <name evidence="6" type="ORF">EIC27_00125</name>
</gene>
<dbReference type="SUPFAM" id="SSF52151">
    <property type="entry name" value="FabD/lysophospholipase-like"/>
    <property type="match status" value="1"/>
</dbReference>
<dbReference type="PANTHER" id="PTHR32241">
    <property type="entry name" value="PATATIN-LIKE PROTEIN 6"/>
    <property type="match status" value="1"/>
</dbReference>
<feature type="active site" description="Nucleophile" evidence="4">
    <location>
        <position position="84"/>
    </location>
</feature>
<reference evidence="7" key="1">
    <citation type="submission" date="2018-11" db="EMBL/GenBank/DDBJ databases">
        <title>Phylogenetic, genomic, and biogeographic characterization of a novel and ubiquitous marine invertebrate-associated Rickettsiales parasite, Candidatus Marinoinvertebrata rohwerii, gen. nov., sp. nov.</title>
        <authorList>
            <person name="Klinges J.G."/>
            <person name="Rosales S.M."/>
            <person name="Mcminds R."/>
            <person name="Shaver E.C."/>
            <person name="Shantz A."/>
            <person name="Peters E.C."/>
            <person name="Burkepile D.E."/>
            <person name="Silliman B.R."/>
            <person name="Vega Thurber R.L."/>
        </authorList>
    </citation>
    <scope>NUCLEOTIDE SEQUENCE [LARGE SCALE GENOMIC DNA]</scope>
    <source>
        <strain evidence="7">a_cerv_44</strain>
    </source>
</reference>
<dbReference type="PANTHER" id="PTHR32241:SF3">
    <property type="entry name" value="PATATIN-LIKE PROTEIN 6"/>
    <property type="match status" value="1"/>
</dbReference>
<dbReference type="GO" id="GO:0016787">
    <property type="term" value="F:hydrolase activity"/>
    <property type="evidence" value="ECO:0007669"/>
    <property type="project" value="UniProtKB-UniRule"/>
</dbReference>
<feature type="short sequence motif" description="DGA/G" evidence="4">
    <location>
        <begin position="225"/>
        <end position="227"/>
    </location>
</feature>
<evidence type="ECO:0000256" key="2">
    <source>
        <dbReference type="ARBA" id="ARBA00022963"/>
    </source>
</evidence>
<dbReference type="Gene3D" id="3.40.1090.10">
    <property type="entry name" value="Cytosolic phospholipase A2 catalytic domain"/>
    <property type="match status" value="1"/>
</dbReference>
<protein>
    <recommendedName>
        <fullName evidence="5">PNPLA domain-containing protein</fullName>
    </recommendedName>
</protein>
<evidence type="ECO:0000313" key="6">
    <source>
        <dbReference type="EMBL" id="RST72650.1"/>
    </source>
</evidence>
<dbReference type="GO" id="GO:0016042">
    <property type="term" value="P:lipid catabolic process"/>
    <property type="evidence" value="ECO:0007669"/>
    <property type="project" value="UniProtKB-UniRule"/>
</dbReference>
<keyword evidence="7" id="KW-1185">Reference proteome</keyword>
<feature type="short sequence motif" description="GXSXG" evidence="4">
    <location>
        <begin position="82"/>
        <end position="86"/>
    </location>
</feature>
<accession>A0A3R9ZR75</accession>
<dbReference type="InterPro" id="IPR016035">
    <property type="entry name" value="Acyl_Trfase/lysoPLipase"/>
</dbReference>
<evidence type="ECO:0000256" key="4">
    <source>
        <dbReference type="PROSITE-ProRule" id="PRU01161"/>
    </source>
</evidence>
<dbReference type="EMBL" id="RXFM01000001">
    <property type="protein sequence ID" value="RST72650.1"/>
    <property type="molecule type" value="Genomic_DNA"/>
</dbReference>
<proteinExistence type="predicted"/>
<dbReference type="OrthoDB" id="9807112at2"/>